<keyword evidence="3 4" id="KW-0443">Lipid metabolism</keyword>
<dbReference type="CDD" id="cd07208">
    <property type="entry name" value="Pat_hypo_Ecoli_yjju_like"/>
    <property type="match status" value="1"/>
</dbReference>
<keyword evidence="2 4" id="KW-0442">Lipid degradation</keyword>
<dbReference type="InterPro" id="IPR045943">
    <property type="entry name" value="DUF6363"/>
</dbReference>
<feature type="active site" description="Nucleophile" evidence="4">
    <location>
        <position position="37"/>
    </location>
</feature>
<feature type="domain" description="PNPLA" evidence="5">
    <location>
        <begin position="4"/>
        <end position="170"/>
    </location>
</feature>
<evidence type="ECO:0000259" key="5">
    <source>
        <dbReference type="PROSITE" id="PS51635"/>
    </source>
</evidence>
<keyword evidence="7" id="KW-1185">Reference proteome</keyword>
<dbReference type="InterPro" id="IPR037483">
    <property type="entry name" value="YjjU-like"/>
</dbReference>
<evidence type="ECO:0000256" key="3">
    <source>
        <dbReference type="ARBA" id="ARBA00023098"/>
    </source>
</evidence>
<feature type="short sequence motif" description="GXSXG" evidence="4">
    <location>
        <begin position="35"/>
        <end position="39"/>
    </location>
</feature>
<evidence type="ECO:0000313" key="7">
    <source>
        <dbReference type="Proteomes" id="UP000649151"/>
    </source>
</evidence>
<evidence type="ECO:0000256" key="1">
    <source>
        <dbReference type="ARBA" id="ARBA00022801"/>
    </source>
</evidence>
<feature type="active site" description="Proton acceptor" evidence="4">
    <location>
        <position position="157"/>
    </location>
</feature>
<sequence>MAGLVVEGGAMRGLYTDGVLDALLDYKIMFPYVIGVSAGISNAYSYVSKQRGRNWEIIEKYRNDKRYFSIRNYFKEKSIFGMNFIYDEIPNQLIPYDYQALKAYQGKLLAGVTNVKTGKVEYFDQYSADRQFTILRATCALPLFFPVIQLNGNGYYDGGMADPIPIRKSIADGNPKNLIVLTREVGYQKTAGKSTRLSAKLIRKKFPALEPIVLNRHIAYNETVAYCEQLEQEGKAILLRPAAEVNVGRFEKDIPTLKRLYEAGYQDTVAKIDQIREFLQEETLSAKN</sequence>
<dbReference type="PANTHER" id="PTHR14226">
    <property type="entry name" value="NEUROPATHY TARGET ESTERASE/SWISS CHEESE D.MELANOGASTER"/>
    <property type="match status" value="1"/>
</dbReference>
<dbReference type="InterPro" id="IPR050301">
    <property type="entry name" value="NTE"/>
</dbReference>
<comment type="caution">
    <text evidence="4">Lacks conserved residue(s) required for the propagation of feature annotation.</text>
</comment>
<feature type="short sequence motif" description="DGA/G" evidence="4">
    <location>
        <begin position="157"/>
        <end position="159"/>
    </location>
</feature>
<keyword evidence="1 4" id="KW-0378">Hydrolase</keyword>
<evidence type="ECO:0000256" key="4">
    <source>
        <dbReference type="PROSITE-ProRule" id="PRU01161"/>
    </source>
</evidence>
<dbReference type="Gene3D" id="3.40.1090.10">
    <property type="entry name" value="Cytosolic phospholipase A2 catalytic domain"/>
    <property type="match status" value="2"/>
</dbReference>
<dbReference type="RefSeq" id="WP_186996057.1">
    <property type="nucleotide sequence ID" value="NZ_JACOQK010000001.1"/>
</dbReference>
<dbReference type="Pfam" id="PF19890">
    <property type="entry name" value="DUF6363"/>
    <property type="match status" value="1"/>
</dbReference>
<evidence type="ECO:0000313" key="6">
    <source>
        <dbReference type="EMBL" id="MBC5786863.1"/>
    </source>
</evidence>
<dbReference type="InterPro" id="IPR016035">
    <property type="entry name" value="Acyl_Trfase/lysoPLipase"/>
</dbReference>
<dbReference type="EMBL" id="JACOQK010000001">
    <property type="protein sequence ID" value="MBC5786863.1"/>
    <property type="molecule type" value="Genomic_DNA"/>
</dbReference>
<proteinExistence type="predicted"/>
<dbReference type="InterPro" id="IPR002641">
    <property type="entry name" value="PNPLA_dom"/>
</dbReference>
<accession>A0ABR7IP10</accession>
<dbReference type="Pfam" id="PF01734">
    <property type="entry name" value="Patatin"/>
    <property type="match status" value="1"/>
</dbReference>
<dbReference type="PROSITE" id="PS51635">
    <property type="entry name" value="PNPLA"/>
    <property type="match status" value="1"/>
</dbReference>
<dbReference type="Proteomes" id="UP000649151">
    <property type="component" value="Unassembled WGS sequence"/>
</dbReference>
<protein>
    <submittedName>
        <fullName evidence="6">Patatin family protein</fullName>
    </submittedName>
</protein>
<evidence type="ECO:0000256" key="2">
    <source>
        <dbReference type="ARBA" id="ARBA00022963"/>
    </source>
</evidence>
<dbReference type="SUPFAM" id="SSF52151">
    <property type="entry name" value="FabD/lysophospholipase-like"/>
    <property type="match status" value="1"/>
</dbReference>
<comment type="caution">
    <text evidence="6">The sequence shown here is derived from an EMBL/GenBank/DDBJ whole genome shotgun (WGS) entry which is preliminary data.</text>
</comment>
<dbReference type="PANTHER" id="PTHR14226:SF25">
    <property type="entry name" value="PHOSPHOESTERASE"/>
    <property type="match status" value="1"/>
</dbReference>
<reference evidence="6 7" key="1">
    <citation type="submission" date="2020-08" db="EMBL/GenBank/DDBJ databases">
        <title>Genome public.</title>
        <authorList>
            <person name="Liu C."/>
            <person name="Sun Q."/>
        </authorList>
    </citation>
    <scope>NUCLEOTIDE SEQUENCE [LARGE SCALE GENOMIC DNA]</scope>
    <source>
        <strain evidence="6 7">NSJ-27</strain>
    </source>
</reference>
<gene>
    <name evidence="6" type="ORF">H8Z77_02350</name>
</gene>
<name>A0ABR7IP10_9CLOT</name>
<organism evidence="6 7">
    <name type="scientific">Clostridium facile</name>
    <dbReference type="NCBI Taxonomy" id="2763035"/>
    <lineage>
        <taxon>Bacteria</taxon>
        <taxon>Bacillati</taxon>
        <taxon>Bacillota</taxon>
        <taxon>Clostridia</taxon>
        <taxon>Eubacteriales</taxon>
        <taxon>Clostridiaceae</taxon>
        <taxon>Clostridium</taxon>
    </lineage>
</organism>